<dbReference type="PROSITE" id="PS50853">
    <property type="entry name" value="FN3"/>
    <property type="match status" value="1"/>
</dbReference>
<dbReference type="InterPro" id="IPR007110">
    <property type="entry name" value="Ig-like_dom"/>
</dbReference>
<evidence type="ECO:0000313" key="6">
    <source>
        <dbReference type="EMBL" id="ETN64114.1"/>
    </source>
</evidence>
<sequence>MTRKVAHCDPSGHKWEGGSISHFKQSPGYGMRFHNCSRRTCGMRHSFLPPVRRSLIRCRRPFEEGERGRIMDQAHRAMDMCSIIRVTLVLVVVQVVLGTNRPIVTGNPAAGSFRSVPTTVKTYENETVLLPCYHNAPYRYVRWSRDDLLLVDSRYPDLRAPPRMQLWSNGSLEVRDVQTEDTGDYICEIMTDGGKASQGHAIEVQYQATATIYPEDSIDIRVGQILEVACAVTGVPQPYVTWSYQQQQDNASTVYQDDRKLSVLIKDRNFSGPVQCTATNAVGEPAIASVEVIVNFVPEIEVKTTTVHTRVGETAILECLVTSHPVASIHWFHHGLPVVFDRRIVKLDSPISKHQYYTIQRHQLAIRNLRDSDLGQYECKAGNRVGITGTQLELTGRPMVATFKPAAEMSSPTTHNFIWQTESFSPIIEYKLKFRRVPSGNVTPSRRTFPQLIWNELIIPSDGSYGPLHSIGYTLQGLQPTSVYEVLVLSRNRYGWSDPSNILRFATGGELEIDSGGEDESAGPPGSMSSVAQTTESTIEYSEVDPNGVGGDGLLTDNMIPTDYFDHGLVAAASAAGTAAAINSTNLRCIATEVVLAVGLLLGTFCRIKYL</sequence>
<evidence type="ECO:0000259" key="4">
    <source>
        <dbReference type="PROSITE" id="PS50835"/>
    </source>
</evidence>
<dbReference type="InterPro" id="IPR050958">
    <property type="entry name" value="Cell_Adh-Cytoskel_Orgn"/>
</dbReference>
<dbReference type="GO" id="GO:0043025">
    <property type="term" value="C:neuronal cell body"/>
    <property type="evidence" value="ECO:0007669"/>
    <property type="project" value="TreeGrafter"/>
</dbReference>
<dbReference type="GO" id="GO:0030424">
    <property type="term" value="C:axon"/>
    <property type="evidence" value="ECO:0007669"/>
    <property type="project" value="TreeGrafter"/>
</dbReference>
<dbReference type="InterPro" id="IPR036179">
    <property type="entry name" value="Ig-like_dom_sf"/>
</dbReference>
<dbReference type="FunFam" id="2.60.40.10:FF:002326">
    <property type="entry name" value="GH03113p"/>
    <property type="match status" value="1"/>
</dbReference>
<dbReference type="PANTHER" id="PTHR45080:SF4">
    <property type="entry name" value="GH03113P"/>
    <property type="match status" value="1"/>
</dbReference>
<evidence type="ECO:0000256" key="1">
    <source>
        <dbReference type="ARBA" id="ARBA00022737"/>
    </source>
</evidence>
<evidence type="ECO:0000313" key="8">
    <source>
        <dbReference type="Proteomes" id="UP000000673"/>
    </source>
</evidence>
<dbReference type="Pfam" id="PF07679">
    <property type="entry name" value="I-set"/>
    <property type="match status" value="1"/>
</dbReference>
<dbReference type="eggNOG" id="KOG3510">
    <property type="taxonomic scope" value="Eukaryota"/>
</dbReference>
<dbReference type="GO" id="GO:0008046">
    <property type="term" value="F:axon guidance receptor activity"/>
    <property type="evidence" value="ECO:0007669"/>
    <property type="project" value="TreeGrafter"/>
</dbReference>
<keyword evidence="1" id="KW-0677">Repeat</keyword>
<reference evidence="6" key="2">
    <citation type="submission" date="2010-05" db="EMBL/GenBank/DDBJ databases">
        <authorList>
            <person name="Almeida L.G."/>
            <person name="Nicolas M.F."/>
            <person name="Souza R.C."/>
            <person name="Vasconcelos A.T.R."/>
        </authorList>
    </citation>
    <scope>NUCLEOTIDE SEQUENCE</scope>
</reference>
<dbReference type="SUPFAM" id="SSF49265">
    <property type="entry name" value="Fibronectin type III"/>
    <property type="match status" value="1"/>
</dbReference>
<dbReference type="STRING" id="43151.W5JMW6"/>
<dbReference type="InterPro" id="IPR003598">
    <property type="entry name" value="Ig_sub2"/>
</dbReference>
<dbReference type="Gene3D" id="2.60.40.10">
    <property type="entry name" value="Immunoglobulins"/>
    <property type="match status" value="4"/>
</dbReference>
<feature type="domain" description="Fibronectin type-III" evidence="5">
    <location>
        <begin position="401"/>
        <end position="510"/>
    </location>
</feature>
<dbReference type="GO" id="GO:0050808">
    <property type="term" value="P:synapse organization"/>
    <property type="evidence" value="ECO:0007669"/>
    <property type="project" value="TreeGrafter"/>
</dbReference>
<dbReference type="PROSITE" id="PS50835">
    <property type="entry name" value="IG_LIKE"/>
    <property type="match status" value="3"/>
</dbReference>
<dbReference type="InterPro" id="IPR003599">
    <property type="entry name" value="Ig_sub"/>
</dbReference>
<dbReference type="SMART" id="SM00409">
    <property type="entry name" value="IG"/>
    <property type="match status" value="3"/>
</dbReference>
<keyword evidence="8" id="KW-1185">Reference proteome</keyword>
<protein>
    <submittedName>
        <fullName evidence="6">Lachesin</fullName>
    </submittedName>
</protein>
<feature type="domain" description="Ig-like" evidence="4">
    <location>
        <begin position="102"/>
        <end position="203"/>
    </location>
</feature>
<evidence type="ECO:0000313" key="7">
    <source>
        <dbReference type="EnsemblMetazoa" id="ADAC004151-PA"/>
    </source>
</evidence>
<reference evidence="7" key="4">
    <citation type="submission" date="2015-06" db="UniProtKB">
        <authorList>
            <consortium name="EnsemblMetazoa"/>
        </authorList>
    </citation>
    <scope>IDENTIFICATION</scope>
</reference>
<dbReference type="InterPro" id="IPR003961">
    <property type="entry name" value="FN3_dom"/>
</dbReference>
<dbReference type="InterPro" id="IPR013783">
    <property type="entry name" value="Ig-like_fold"/>
</dbReference>
<gene>
    <name evidence="6" type="ORF">AND_004151</name>
</gene>
<dbReference type="OMA" id="DHYVNAV"/>
<dbReference type="GO" id="GO:0005886">
    <property type="term" value="C:plasma membrane"/>
    <property type="evidence" value="ECO:0007669"/>
    <property type="project" value="TreeGrafter"/>
</dbReference>
<reference evidence="6" key="3">
    <citation type="journal article" date="2013" name="Nucleic Acids Res.">
        <title>The genome of Anopheles darlingi, the main neotropical malaria vector.</title>
        <authorList>
            <person name="Marinotti O."/>
            <person name="Cerqueira G.C."/>
            <person name="de Almeida L.G."/>
            <person name="Ferro M.I."/>
            <person name="Loreto E.L."/>
            <person name="Zaha A."/>
            <person name="Teixeira S.M."/>
            <person name="Wespiser A.R."/>
            <person name="Almeida E Silva A."/>
            <person name="Schlindwein A.D."/>
            <person name="Pacheco A.C."/>
            <person name="Silva A.L."/>
            <person name="Graveley B.R."/>
            <person name="Walenz B.P."/>
            <person name="Lima Bde A."/>
            <person name="Ribeiro C.A."/>
            <person name="Nunes-Silva C.G."/>
            <person name="de Carvalho C.R."/>
            <person name="Soares C.M."/>
            <person name="de Menezes C.B."/>
            <person name="Matiolli C."/>
            <person name="Caffrey D."/>
            <person name="Araujo D.A."/>
            <person name="de Oliveira D.M."/>
            <person name="Golenbock D."/>
            <person name="Grisard E.C."/>
            <person name="Fantinatti-Garboggini F."/>
            <person name="de Carvalho F.M."/>
            <person name="Barcellos F.G."/>
            <person name="Prosdocimi F."/>
            <person name="May G."/>
            <person name="Azevedo Junior G.M."/>
            <person name="Guimaraes G.M."/>
            <person name="Goldman G.H."/>
            <person name="Padilha I.Q."/>
            <person name="Batista Jda S."/>
            <person name="Ferro J.A."/>
            <person name="Ribeiro J.M."/>
            <person name="Fietto J.L."/>
            <person name="Dabbas K.M."/>
            <person name="Cerdeira L."/>
            <person name="Agnez-Lima L.F."/>
            <person name="Brocchi M."/>
            <person name="de Carvalho M.O."/>
            <person name="Teixeira Mde M."/>
            <person name="Diniz Maia Mde M."/>
            <person name="Goldman M.H."/>
            <person name="Cruz Schneider M.P."/>
            <person name="Felipe M.S."/>
            <person name="Hungria M."/>
            <person name="Nicolas M.F."/>
            <person name="Pereira M."/>
            <person name="Montes M.A."/>
            <person name="Cantao M.E."/>
            <person name="Vincentz M."/>
            <person name="Rafael M.S."/>
            <person name="Silverman N."/>
            <person name="Stoco P.H."/>
            <person name="Souza R.C."/>
            <person name="Vicentini R."/>
            <person name="Gazzinelli R.T."/>
            <person name="Neves Rde O."/>
            <person name="Silva R."/>
            <person name="Astolfi-Filho S."/>
            <person name="Maciel T.E."/>
            <person name="Urmenyi T.P."/>
            <person name="Tadei W.P."/>
            <person name="Camargo E.P."/>
            <person name="de Vasconcelos A.T."/>
        </authorList>
    </citation>
    <scope>NUCLEOTIDE SEQUENCE</scope>
</reference>
<dbReference type="VEuPathDB" id="VectorBase:ADAC004151"/>
<dbReference type="AlphaFoldDB" id="W5JMW6"/>
<dbReference type="GO" id="GO:0007156">
    <property type="term" value="P:homophilic cell adhesion via plasma membrane adhesion molecules"/>
    <property type="evidence" value="ECO:0007669"/>
    <property type="project" value="TreeGrafter"/>
</dbReference>
<dbReference type="HOGENOM" id="CLU_027228_0_1_1"/>
<dbReference type="SMART" id="SM00408">
    <property type="entry name" value="IGc2"/>
    <property type="match status" value="3"/>
</dbReference>
<dbReference type="Proteomes" id="UP000000673">
    <property type="component" value="Unassembled WGS sequence"/>
</dbReference>
<accession>W5JMW6</accession>
<feature type="domain" description="Ig-like" evidence="4">
    <location>
        <begin position="208"/>
        <end position="295"/>
    </location>
</feature>
<keyword evidence="2" id="KW-0393">Immunoglobulin domain</keyword>
<evidence type="ECO:0000256" key="3">
    <source>
        <dbReference type="SAM" id="MobiDB-lite"/>
    </source>
</evidence>
<dbReference type="CDD" id="cd00063">
    <property type="entry name" value="FN3"/>
    <property type="match status" value="1"/>
</dbReference>
<dbReference type="InterPro" id="IPR013106">
    <property type="entry name" value="Ig_V-set"/>
</dbReference>
<dbReference type="InterPro" id="IPR036116">
    <property type="entry name" value="FN3_sf"/>
</dbReference>
<feature type="region of interest" description="Disordered" evidence="3">
    <location>
        <begin position="513"/>
        <end position="548"/>
    </location>
</feature>
<evidence type="ECO:0000256" key="2">
    <source>
        <dbReference type="ARBA" id="ARBA00023319"/>
    </source>
</evidence>
<name>W5JMW6_ANODA</name>
<dbReference type="PANTHER" id="PTHR45080">
    <property type="entry name" value="CONTACTIN 5"/>
    <property type="match status" value="1"/>
</dbReference>
<dbReference type="FunFam" id="2.60.40.10:FF:002157">
    <property type="entry name" value="Wrapper protein"/>
    <property type="match status" value="1"/>
</dbReference>
<organism evidence="6">
    <name type="scientific">Anopheles darlingi</name>
    <name type="common">Mosquito</name>
    <dbReference type="NCBI Taxonomy" id="43151"/>
    <lineage>
        <taxon>Eukaryota</taxon>
        <taxon>Metazoa</taxon>
        <taxon>Ecdysozoa</taxon>
        <taxon>Arthropoda</taxon>
        <taxon>Hexapoda</taxon>
        <taxon>Insecta</taxon>
        <taxon>Pterygota</taxon>
        <taxon>Neoptera</taxon>
        <taxon>Endopterygota</taxon>
        <taxon>Diptera</taxon>
        <taxon>Nematocera</taxon>
        <taxon>Culicoidea</taxon>
        <taxon>Culicidae</taxon>
        <taxon>Anophelinae</taxon>
        <taxon>Anopheles</taxon>
    </lineage>
</organism>
<dbReference type="FunCoup" id="W5JMW6">
    <property type="interactions" value="5"/>
</dbReference>
<dbReference type="VEuPathDB" id="VectorBase:ADAR2_004184"/>
<feature type="domain" description="Ig-like" evidence="4">
    <location>
        <begin position="298"/>
        <end position="395"/>
    </location>
</feature>
<reference evidence="6 8" key="1">
    <citation type="journal article" date="2010" name="BMC Genomics">
        <title>Combination of measures distinguishes pre-miRNAs from other stem-loops in the genome of the newly sequenced Anopheles darlingi.</title>
        <authorList>
            <person name="Mendes N.D."/>
            <person name="Freitas A.T."/>
            <person name="Vasconcelos A.T."/>
            <person name="Sagot M.F."/>
        </authorList>
    </citation>
    <scope>NUCLEOTIDE SEQUENCE</scope>
</reference>
<dbReference type="EnsemblMetazoa" id="ADAC004151-RA">
    <property type="protein sequence ID" value="ADAC004151-PA"/>
    <property type="gene ID" value="ADAC004151"/>
</dbReference>
<dbReference type="Pfam" id="PF07686">
    <property type="entry name" value="V-set"/>
    <property type="match status" value="1"/>
</dbReference>
<proteinExistence type="predicted"/>
<feature type="compositionally biased region" description="Polar residues" evidence="3">
    <location>
        <begin position="527"/>
        <end position="540"/>
    </location>
</feature>
<evidence type="ECO:0000259" key="5">
    <source>
        <dbReference type="PROSITE" id="PS50853"/>
    </source>
</evidence>
<dbReference type="SUPFAM" id="SSF48726">
    <property type="entry name" value="Immunoglobulin"/>
    <property type="match status" value="3"/>
</dbReference>
<dbReference type="Pfam" id="PF13927">
    <property type="entry name" value="Ig_3"/>
    <property type="match status" value="1"/>
</dbReference>
<dbReference type="InterPro" id="IPR013098">
    <property type="entry name" value="Ig_I-set"/>
</dbReference>
<dbReference type="EMBL" id="ADMH02001097">
    <property type="protein sequence ID" value="ETN64114.1"/>
    <property type="molecule type" value="Genomic_DNA"/>
</dbReference>